<dbReference type="GO" id="GO:0016887">
    <property type="term" value="F:ATP hydrolysis activity"/>
    <property type="evidence" value="ECO:0007669"/>
    <property type="project" value="InterPro"/>
</dbReference>
<dbReference type="InterPro" id="IPR017871">
    <property type="entry name" value="ABC_transporter-like_CS"/>
</dbReference>
<dbReference type="STRING" id="1503961.SAMN05421736_10871"/>
<dbReference type="Proteomes" id="UP000198935">
    <property type="component" value="Unassembled WGS sequence"/>
</dbReference>
<dbReference type="InterPro" id="IPR050166">
    <property type="entry name" value="ABC_transporter_ATP-bind"/>
</dbReference>
<dbReference type="InterPro" id="IPR003439">
    <property type="entry name" value="ABC_transporter-like_ATP-bd"/>
</dbReference>
<sequence>MMRNNQHGQAALQFNNVSFRYPTAETSAAKAKGRRNHPLRSFRPFPAIKTAVAGSQTTKSQPLPTHADQLLFDSLQFRVEAGEFICIIGPSGSGKSTLFKLITGLSRPETGQILLHGTAHDSLLGKVGYMPQHDLLLPWRTVVANAALPLELKGASRKEAEQRVTKLLGQFGLEHVANSFPWELSGGMRQRVSFLRAVLSGSDILLLDEPFSALDAITRLEMQEWLMEQWKRRRTTVLFITHDVDEALFLADRIFVLHDTPVRQLHDISVPLRRPRNAASLHNPELIALKQQLLELLRTKVKR</sequence>
<evidence type="ECO:0000313" key="6">
    <source>
        <dbReference type="Proteomes" id="UP000198935"/>
    </source>
</evidence>
<dbReference type="PROSITE" id="PS00211">
    <property type="entry name" value="ABC_TRANSPORTER_1"/>
    <property type="match status" value="1"/>
</dbReference>
<dbReference type="CDD" id="cd03293">
    <property type="entry name" value="ABC_NrtD_SsuB_transporters"/>
    <property type="match status" value="1"/>
</dbReference>
<dbReference type="GO" id="GO:0005524">
    <property type="term" value="F:ATP binding"/>
    <property type="evidence" value="ECO:0007669"/>
    <property type="project" value="UniProtKB-KW"/>
</dbReference>
<dbReference type="EMBL" id="FNPI01000008">
    <property type="protein sequence ID" value="SDZ24118.1"/>
    <property type="molecule type" value="Genomic_DNA"/>
</dbReference>
<evidence type="ECO:0000259" key="4">
    <source>
        <dbReference type="PROSITE" id="PS50893"/>
    </source>
</evidence>
<protein>
    <submittedName>
        <fullName evidence="5">Putative hydroxymethylpyrimidine transport system ATP-binding protein</fullName>
    </submittedName>
</protein>
<keyword evidence="3 5" id="KW-0067">ATP-binding</keyword>
<dbReference type="PROSITE" id="PS50893">
    <property type="entry name" value="ABC_TRANSPORTER_2"/>
    <property type="match status" value="1"/>
</dbReference>
<accession>A0A1H3RFY8</accession>
<evidence type="ECO:0000256" key="1">
    <source>
        <dbReference type="ARBA" id="ARBA00022448"/>
    </source>
</evidence>
<dbReference type="Gene3D" id="3.40.50.300">
    <property type="entry name" value="P-loop containing nucleotide triphosphate hydrolases"/>
    <property type="match status" value="1"/>
</dbReference>
<keyword evidence="6" id="KW-1185">Reference proteome</keyword>
<dbReference type="Pfam" id="PF00005">
    <property type="entry name" value="ABC_tran"/>
    <property type="match status" value="1"/>
</dbReference>
<organism evidence="5 6">
    <name type="scientific">Evansella caseinilytica</name>
    <dbReference type="NCBI Taxonomy" id="1503961"/>
    <lineage>
        <taxon>Bacteria</taxon>
        <taxon>Bacillati</taxon>
        <taxon>Bacillota</taxon>
        <taxon>Bacilli</taxon>
        <taxon>Bacillales</taxon>
        <taxon>Bacillaceae</taxon>
        <taxon>Evansella</taxon>
    </lineage>
</organism>
<dbReference type="SMART" id="SM00382">
    <property type="entry name" value="AAA"/>
    <property type="match status" value="1"/>
</dbReference>
<proteinExistence type="predicted"/>
<gene>
    <name evidence="5" type="ORF">SAMN05421736_10871</name>
</gene>
<name>A0A1H3RFY8_9BACI</name>
<reference evidence="6" key="1">
    <citation type="submission" date="2016-10" db="EMBL/GenBank/DDBJ databases">
        <authorList>
            <person name="Varghese N."/>
            <person name="Submissions S."/>
        </authorList>
    </citation>
    <scope>NUCLEOTIDE SEQUENCE [LARGE SCALE GENOMIC DNA]</scope>
    <source>
        <strain evidence="6">SP</strain>
    </source>
</reference>
<evidence type="ECO:0000256" key="3">
    <source>
        <dbReference type="ARBA" id="ARBA00022840"/>
    </source>
</evidence>
<dbReference type="InterPro" id="IPR027417">
    <property type="entry name" value="P-loop_NTPase"/>
</dbReference>
<dbReference type="AlphaFoldDB" id="A0A1H3RFY8"/>
<dbReference type="InterPro" id="IPR003593">
    <property type="entry name" value="AAA+_ATPase"/>
</dbReference>
<dbReference type="PANTHER" id="PTHR42788">
    <property type="entry name" value="TAURINE IMPORT ATP-BINDING PROTEIN-RELATED"/>
    <property type="match status" value="1"/>
</dbReference>
<evidence type="ECO:0000256" key="2">
    <source>
        <dbReference type="ARBA" id="ARBA00022741"/>
    </source>
</evidence>
<dbReference type="SUPFAM" id="SSF52540">
    <property type="entry name" value="P-loop containing nucleoside triphosphate hydrolases"/>
    <property type="match status" value="1"/>
</dbReference>
<keyword evidence="2" id="KW-0547">Nucleotide-binding</keyword>
<evidence type="ECO:0000313" key="5">
    <source>
        <dbReference type="EMBL" id="SDZ24118.1"/>
    </source>
</evidence>
<feature type="domain" description="ABC transporter" evidence="4">
    <location>
        <begin position="52"/>
        <end position="284"/>
    </location>
</feature>
<dbReference type="PANTHER" id="PTHR42788:SF2">
    <property type="entry name" value="ABC TRANSPORTER ATP-BINDING PROTEIN"/>
    <property type="match status" value="1"/>
</dbReference>
<keyword evidence="1" id="KW-0813">Transport</keyword>